<dbReference type="InterPro" id="IPR051454">
    <property type="entry name" value="RNA/ubiquinone_mod_enzymes"/>
</dbReference>
<feature type="domain" description="Peptidase U32 collagenase" evidence="1">
    <location>
        <begin position="378"/>
        <end position="489"/>
    </location>
</feature>
<dbReference type="Proteomes" id="UP000323567">
    <property type="component" value="Unassembled WGS sequence"/>
</dbReference>
<evidence type="ECO:0000313" key="3">
    <source>
        <dbReference type="Proteomes" id="UP000323567"/>
    </source>
</evidence>
<evidence type="ECO:0000259" key="1">
    <source>
        <dbReference type="Pfam" id="PF12392"/>
    </source>
</evidence>
<comment type="caution">
    <text evidence="2">The sequence shown here is derived from an EMBL/GenBank/DDBJ whole genome shotgun (WGS) entry which is preliminary data.</text>
</comment>
<dbReference type="Pfam" id="PF12392">
    <property type="entry name" value="DUF3656"/>
    <property type="match status" value="1"/>
</dbReference>
<dbReference type="PANTHER" id="PTHR30217:SF10">
    <property type="entry name" value="23S RRNA 5-HYDROXYCYTIDINE C2501 SYNTHASE"/>
    <property type="match status" value="1"/>
</dbReference>
<sequence>MKLVELLAPAKDYAAAAAAVDYGADAVYIGGARFGARQAAGNSAEEIARVVEYAHRFGVRVHATLNTLVWDDELEAAERQARSLIDAGVDALIVQDMALRRMDLPVELHASTQVSNRTPEGARFLGEAGFVRVILERNLTLEEIRAICAATAAEVECFVHGAVCVGYSGRCFLSRSMSARSGNRGACSQPCRLTWDLTDGKGRTWIAGKHLLSVRDMNLSQRIGDLLDAGVTSFKIEGRLKDLAYIRNVVAHYRRAVDEALALRPGLVRSSVGESVPDFTPDPSKSFTRGESDYFLDGKRAGVASFDTPKAVGERVGRVAGVSGGTFTLDGAHDLAPGDGICFLTPRGVTGTNVNAVEGRRITPNRMEGITPGAEVRRNFDRRFTLAVERSRTRRVIPAKAAVEATAEGLKLTYTDCEGVAASAVRVVRLDPAKNPDANAAALRAQAMKSGDTIFAVREAEVRGAEWFVPASLAAELRREALAALAGARRERRPEHRILPENPAAKYPSERLAAEENVTNRLAEAFYRDHGVRQIERGLDLAPTTAGHVVLRSAYCIRREIGECLREHPRLRGDLFLEHGAYRYRLAFDCEACEMSLVDPLEKREPEGV</sequence>
<dbReference type="InterPro" id="IPR020988">
    <property type="entry name" value="Pept_U32_collagenase"/>
</dbReference>
<dbReference type="SUPFAM" id="SSF51366">
    <property type="entry name" value="Ribulose-phoshate binding barrel"/>
    <property type="match status" value="1"/>
</dbReference>
<dbReference type="AlphaFoldDB" id="A0A5B3G9D9"/>
<proteinExistence type="predicted"/>
<dbReference type="InterPro" id="IPR011060">
    <property type="entry name" value="RibuloseP-bd_barrel"/>
</dbReference>
<dbReference type="RefSeq" id="WP_149887353.1">
    <property type="nucleotide sequence ID" value="NZ_CP173706.1"/>
</dbReference>
<dbReference type="EMBL" id="VVXK01000010">
    <property type="protein sequence ID" value="KAA2370070.1"/>
    <property type="molecule type" value="Genomic_DNA"/>
</dbReference>
<gene>
    <name evidence="2" type="ORF">F2Y13_08350</name>
</gene>
<reference evidence="2 3" key="1">
    <citation type="journal article" date="2019" name="Nat. Med.">
        <title>A library of human gut bacterial isolates paired with longitudinal multiomics data enables mechanistic microbiome research.</title>
        <authorList>
            <person name="Poyet M."/>
            <person name="Groussin M."/>
            <person name="Gibbons S.M."/>
            <person name="Avila-Pacheco J."/>
            <person name="Jiang X."/>
            <person name="Kearney S.M."/>
            <person name="Perrotta A.R."/>
            <person name="Berdy B."/>
            <person name="Zhao S."/>
            <person name="Lieberman T.D."/>
            <person name="Swanson P.K."/>
            <person name="Smith M."/>
            <person name="Roesemann S."/>
            <person name="Alexander J.E."/>
            <person name="Rich S.A."/>
            <person name="Livny J."/>
            <person name="Vlamakis H."/>
            <person name="Clish C."/>
            <person name="Bullock K."/>
            <person name="Deik A."/>
            <person name="Scott J."/>
            <person name="Pierce K.A."/>
            <person name="Xavier R.J."/>
            <person name="Alm E.J."/>
        </authorList>
    </citation>
    <scope>NUCLEOTIDE SEQUENCE [LARGE SCALE GENOMIC DNA]</scope>
    <source>
        <strain evidence="2 3">BIOML-A2</strain>
    </source>
</reference>
<protein>
    <submittedName>
        <fullName evidence="2">U32 family peptidase</fullName>
    </submittedName>
</protein>
<accession>A0A5B3G9D9</accession>
<name>A0A5B3G9D9_9BACT</name>
<evidence type="ECO:0000313" key="2">
    <source>
        <dbReference type="EMBL" id="KAA2370070.1"/>
    </source>
</evidence>
<dbReference type="PANTHER" id="PTHR30217">
    <property type="entry name" value="PEPTIDASE U32 FAMILY"/>
    <property type="match status" value="1"/>
</dbReference>
<dbReference type="Pfam" id="PF01136">
    <property type="entry name" value="Peptidase_U32"/>
    <property type="match status" value="1"/>
</dbReference>
<dbReference type="PROSITE" id="PS01276">
    <property type="entry name" value="PEPTIDASE_U32"/>
    <property type="match status" value="1"/>
</dbReference>
<organism evidence="2 3">
    <name type="scientific">Alistipes shahii</name>
    <dbReference type="NCBI Taxonomy" id="328814"/>
    <lineage>
        <taxon>Bacteria</taxon>
        <taxon>Pseudomonadati</taxon>
        <taxon>Bacteroidota</taxon>
        <taxon>Bacteroidia</taxon>
        <taxon>Bacteroidales</taxon>
        <taxon>Rikenellaceae</taxon>
        <taxon>Alistipes</taxon>
    </lineage>
</organism>
<dbReference type="InterPro" id="IPR001539">
    <property type="entry name" value="Peptidase_U32"/>
</dbReference>